<proteinExistence type="predicted"/>
<protein>
    <recommendedName>
        <fullName evidence="5">Snf7-domain-containing protein</fullName>
    </recommendedName>
</protein>
<name>A0A3N4I3K5_ASCIM</name>
<dbReference type="STRING" id="1160509.A0A3N4I3K5"/>
<feature type="region of interest" description="Disordered" evidence="2">
    <location>
        <begin position="420"/>
        <end position="466"/>
    </location>
</feature>
<sequence length="466" mass="51840">MQKSTSPPPTLISFISTLPDFRPERLPSLYSSLASLSVLNRDGYEANLHAWSTALTLACKAGLIPGNNTDRLVIRISNELVAALSQREFGAPVGIATVVREEVNRGNWVDLEDFLKSGEGWGIGTVAGGVLKVVKWGFGLALGGGDGGSVEDEAVKEGRWVLVKAVEELANDISKQYSSRTRKLDRLFTLQTLQQEIYYTHNLQISATDTKVLATYLSTRMKTTTYDSVKGVLKFPSGTEEKGITQEDTTLLQLKTTLNSLEKSLDTLTEKYDKLKSEARAYMSQTPIPNKTRALAALKSAKIVEQNIKTQTDHSVRLEELLAGIESAHNNADMVKAMEAGGLLLKELNQSVGGVERVDEVMDRVREGIEEGKEITDVLGGAVQVDEGEIEDELEEMIKEEEEKKQMEEDARLLKDRYKEAEERERRIREGDRDEQMVRELTSSLEDLKVGRDGKEREREGMLPAF</sequence>
<dbReference type="EMBL" id="ML119701">
    <property type="protein sequence ID" value="RPA79258.1"/>
    <property type="molecule type" value="Genomic_DNA"/>
</dbReference>
<dbReference type="GO" id="GO:0005771">
    <property type="term" value="C:multivesicular body"/>
    <property type="evidence" value="ECO:0007669"/>
    <property type="project" value="TreeGrafter"/>
</dbReference>
<keyword evidence="4" id="KW-1185">Reference proteome</keyword>
<feature type="compositionally biased region" description="Basic and acidic residues" evidence="2">
    <location>
        <begin position="420"/>
        <end position="438"/>
    </location>
</feature>
<dbReference type="GO" id="GO:0000815">
    <property type="term" value="C:ESCRT III complex"/>
    <property type="evidence" value="ECO:0007669"/>
    <property type="project" value="TreeGrafter"/>
</dbReference>
<accession>A0A3N4I3K5</accession>
<dbReference type="GO" id="GO:0006900">
    <property type="term" value="P:vesicle budding from membrane"/>
    <property type="evidence" value="ECO:0007669"/>
    <property type="project" value="TreeGrafter"/>
</dbReference>
<dbReference type="Pfam" id="PF03357">
    <property type="entry name" value="Snf7"/>
    <property type="match status" value="1"/>
</dbReference>
<feature type="coiled-coil region" evidence="1">
    <location>
        <begin position="251"/>
        <end position="285"/>
    </location>
</feature>
<dbReference type="GO" id="GO:0032511">
    <property type="term" value="P:late endosome to vacuole transport via multivesicular body sorting pathway"/>
    <property type="evidence" value="ECO:0007669"/>
    <property type="project" value="TreeGrafter"/>
</dbReference>
<evidence type="ECO:0000313" key="3">
    <source>
        <dbReference type="EMBL" id="RPA79258.1"/>
    </source>
</evidence>
<dbReference type="InterPro" id="IPR005024">
    <property type="entry name" value="Snf7_fam"/>
</dbReference>
<evidence type="ECO:0000256" key="1">
    <source>
        <dbReference type="SAM" id="Coils"/>
    </source>
</evidence>
<dbReference type="OrthoDB" id="10250120at2759"/>
<organism evidence="3 4">
    <name type="scientific">Ascobolus immersus RN42</name>
    <dbReference type="NCBI Taxonomy" id="1160509"/>
    <lineage>
        <taxon>Eukaryota</taxon>
        <taxon>Fungi</taxon>
        <taxon>Dikarya</taxon>
        <taxon>Ascomycota</taxon>
        <taxon>Pezizomycotina</taxon>
        <taxon>Pezizomycetes</taxon>
        <taxon>Pezizales</taxon>
        <taxon>Ascobolaceae</taxon>
        <taxon>Ascobolus</taxon>
    </lineage>
</organism>
<dbReference type="Proteomes" id="UP000275078">
    <property type="component" value="Unassembled WGS sequence"/>
</dbReference>
<dbReference type="GO" id="GO:0009898">
    <property type="term" value="C:cytoplasmic side of plasma membrane"/>
    <property type="evidence" value="ECO:0007669"/>
    <property type="project" value="TreeGrafter"/>
</dbReference>
<reference evidence="3 4" key="1">
    <citation type="journal article" date="2018" name="Nat. Ecol. Evol.">
        <title>Pezizomycetes genomes reveal the molecular basis of ectomycorrhizal truffle lifestyle.</title>
        <authorList>
            <person name="Murat C."/>
            <person name="Payen T."/>
            <person name="Noel B."/>
            <person name="Kuo A."/>
            <person name="Morin E."/>
            <person name="Chen J."/>
            <person name="Kohler A."/>
            <person name="Krizsan K."/>
            <person name="Balestrini R."/>
            <person name="Da Silva C."/>
            <person name="Montanini B."/>
            <person name="Hainaut M."/>
            <person name="Levati E."/>
            <person name="Barry K.W."/>
            <person name="Belfiori B."/>
            <person name="Cichocki N."/>
            <person name="Clum A."/>
            <person name="Dockter R.B."/>
            <person name="Fauchery L."/>
            <person name="Guy J."/>
            <person name="Iotti M."/>
            <person name="Le Tacon F."/>
            <person name="Lindquist E.A."/>
            <person name="Lipzen A."/>
            <person name="Malagnac F."/>
            <person name="Mello A."/>
            <person name="Molinier V."/>
            <person name="Miyauchi S."/>
            <person name="Poulain J."/>
            <person name="Riccioni C."/>
            <person name="Rubini A."/>
            <person name="Sitrit Y."/>
            <person name="Splivallo R."/>
            <person name="Traeger S."/>
            <person name="Wang M."/>
            <person name="Zifcakova L."/>
            <person name="Wipf D."/>
            <person name="Zambonelli A."/>
            <person name="Paolocci F."/>
            <person name="Nowrousian M."/>
            <person name="Ottonello S."/>
            <person name="Baldrian P."/>
            <person name="Spatafora J.W."/>
            <person name="Henrissat B."/>
            <person name="Nagy L.G."/>
            <person name="Aury J.M."/>
            <person name="Wincker P."/>
            <person name="Grigoriev I.V."/>
            <person name="Bonfante P."/>
            <person name="Martin F.M."/>
        </authorList>
    </citation>
    <scope>NUCLEOTIDE SEQUENCE [LARGE SCALE GENOMIC DNA]</scope>
    <source>
        <strain evidence="3 4">RN42</strain>
    </source>
</reference>
<evidence type="ECO:0000256" key="2">
    <source>
        <dbReference type="SAM" id="MobiDB-lite"/>
    </source>
</evidence>
<keyword evidence="1" id="KW-0175">Coiled coil</keyword>
<dbReference type="PANTHER" id="PTHR22761:SF18">
    <property type="entry name" value="SORTING PROTEIN SNF7 FAMILY PROTEIN, PUTATIVE (AFU_ORTHOLOGUE AFUA_2G16692)-RELATED"/>
    <property type="match status" value="1"/>
</dbReference>
<gene>
    <name evidence="3" type="ORF">BJ508DRAFT_416041</name>
</gene>
<feature type="compositionally biased region" description="Basic and acidic residues" evidence="2">
    <location>
        <begin position="446"/>
        <end position="466"/>
    </location>
</feature>
<evidence type="ECO:0008006" key="5">
    <source>
        <dbReference type="Google" id="ProtNLM"/>
    </source>
</evidence>
<dbReference type="AlphaFoldDB" id="A0A3N4I3K5"/>
<evidence type="ECO:0000313" key="4">
    <source>
        <dbReference type="Proteomes" id="UP000275078"/>
    </source>
</evidence>
<dbReference type="PANTHER" id="PTHR22761">
    <property type="entry name" value="CHARGED MULTIVESICULAR BODY PROTEIN"/>
    <property type="match status" value="1"/>
</dbReference>